<feature type="chain" id="PRO_5035860716" evidence="1">
    <location>
        <begin position="22"/>
        <end position="49"/>
    </location>
</feature>
<evidence type="ECO:0000313" key="3">
    <source>
        <dbReference type="Proteomes" id="UP000825935"/>
    </source>
</evidence>
<evidence type="ECO:0000256" key="1">
    <source>
        <dbReference type="SAM" id="SignalP"/>
    </source>
</evidence>
<sequence>MCILKFFHWLIVLRVLRSIQSFPIHIGYVPSTESRQRKIELKLCDTIEK</sequence>
<evidence type="ECO:0000313" key="2">
    <source>
        <dbReference type="EMBL" id="KAH7302107.1"/>
    </source>
</evidence>
<dbReference type="Proteomes" id="UP000825935">
    <property type="component" value="Chromosome 23"/>
</dbReference>
<proteinExistence type="predicted"/>
<reference evidence="2 3" key="1">
    <citation type="submission" date="2021-08" db="EMBL/GenBank/DDBJ databases">
        <title>WGS assembly of Ceratopteris richardii.</title>
        <authorList>
            <person name="Marchant D.B."/>
            <person name="Chen G."/>
            <person name="Jenkins J."/>
            <person name="Shu S."/>
            <person name="Leebens-Mack J."/>
            <person name="Grimwood J."/>
            <person name="Schmutz J."/>
            <person name="Soltis P."/>
            <person name="Soltis D."/>
            <person name="Chen Z.-H."/>
        </authorList>
    </citation>
    <scope>NUCLEOTIDE SEQUENCE [LARGE SCALE GENOMIC DNA]</scope>
    <source>
        <strain evidence="2">Whitten #5841</strain>
        <tissue evidence="2">Leaf</tissue>
    </source>
</reference>
<dbReference type="AlphaFoldDB" id="A0A8T2S2A7"/>
<protein>
    <submittedName>
        <fullName evidence="2">Uncharacterized protein</fullName>
    </submittedName>
</protein>
<keyword evidence="3" id="KW-1185">Reference proteome</keyword>
<gene>
    <name evidence="2" type="ORF">KP509_23G056900</name>
</gene>
<name>A0A8T2S2A7_CERRI</name>
<dbReference type="EMBL" id="CM035428">
    <property type="protein sequence ID" value="KAH7302107.1"/>
    <property type="molecule type" value="Genomic_DNA"/>
</dbReference>
<comment type="caution">
    <text evidence="2">The sequence shown here is derived from an EMBL/GenBank/DDBJ whole genome shotgun (WGS) entry which is preliminary data.</text>
</comment>
<feature type="signal peptide" evidence="1">
    <location>
        <begin position="1"/>
        <end position="21"/>
    </location>
</feature>
<accession>A0A8T2S2A7</accession>
<organism evidence="2 3">
    <name type="scientific">Ceratopteris richardii</name>
    <name type="common">Triangle waterfern</name>
    <dbReference type="NCBI Taxonomy" id="49495"/>
    <lineage>
        <taxon>Eukaryota</taxon>
        <taxon>Viridiplantae</taxon>
        <taxon>Streptophyta</taxon>
        <taxon>Embryophyta</taxon>
        <taxon>Tracheophyta</taxon>
        <taxon>Polypodiopsida</taxon>
        <taxon>Polypodiidae</taxon>
        <taxon>Polypodiales</taxon>
        <taxon>Pteridineae</taxon>
        <taxon>Pteridaceae</taxon>
        <taxon>Parkerioideae</taxon>
        <taxon>Ceratopteris</taxon>
    </lineage>
</organism>
<keyword evidence="1" id="KW-0732">Signal</keyword>